<accession>A0A0D8Y0J5</accession>
<reference evidence="10" key="2">
    <citation type="journal article" date="2016" name="Sci. Rep.">
        <title>Dictyocaulus viviparus genome, variome and transcriptome elucidate lungworm biology and support future intervention.</title>
        <authorList>
            <person name="McNulty S.N."/>
            <person name="Strube C."/>
            <person name="Rosa B.A."/>
            <person name="Martin J.C."/>
            <person name="Tyagi R."/>
            <person name="Choi Y.J."/>
            <person name="Wang Q."/>
            <person name="Hallsworth Pepin K."/>
            <person name="Zhang X."/>
            <person name="Ozersky P."/>
            <person name="Wilson R.K."/>
            <person name="Sternberg P.W."/>
            <person name="Gasser R.B."/>
            <person name="Mitreva M."/>
        </authorList>
    </citation>
    <scope>NUCLEOTIDE SEQUENCE [LARGE SCALE GENOMIC DNA]</scope>
    <source>
        <strain evidence="10">HannoverDv2000</strain>
    </source>
</reference>
<proteinExistence type="predicted"/>
<comment type="subcellular location">
    <subcellularLocation>
        <location evidence="6">Membrane</location>
        <topology evidence="6">Single-pass type I membrane protein</topology>
    </subcellularLocation>
</comment>
<feature type="disulfide bond" evidence="5">
    <location>
        <begin position="168"/>
        <end position="177"/>
    </location>
</feature>
<evidence type="ECO:0000256" key="6">
    <source>
        <dbReference type="RuleBase" id="RU280815"/>
    </source>
</evidence>
<dbReference type="GO" id="GO:0007154">
    <property type="term" value="P:cell communication"/>
    <property type="evidence" value="ECO:0007669"/>
    <property type="project" value="InterPro"/>
</dbReference>
<dbReference type="Pfam" id="PF01414">
    <property type="entry name" value="DSL"/>
    <property type="match status" value="1"/>
</dbReference>
<feature type="signal peptide" evidence="7">
    <location>
        <begin position="1"/>
        <end position="18"/>
    </location>
</feature>
<evidence type="ECO:0000256" key="1">
    <source>
        <dbReference type="ARBA" id="ARBA00022473"/>
    </source>
</evidence>
<organism evidence="9 10">
    <name type="scientific">Dictyocaulus viviparus</name>
    <name type="common">Bovine lungworm</name>
    <dbReference type="NCBI Taxonomy" id="29172"/>
    <lineage>
        <taxon>Eukaryota</taxon>
        <taxon>Metazoa</taxon>
        <taxon>Ecdysozoa</taxon>
        <taxon>Nematoda</taxon>
        <taxon>Chromadorea</taxon>
        <taxon>Rhabditida</taxon>
        <taxon>Rhabditina</taxon>
        <taxon>Rhabditomorpha</taxon>
        <taxon>Strongyloidea</taxon>
        <taxon>Metastrongylidae</taxon>
        <taxon>Dictyocaulus</taxon>
    </lineage>
</organism>
<keyword evidence="1 6" id="KW-0217">Developmental protein</keyword>
<dbReference type="PROSITE" id="PS51051">
    <property type="entry name" value="DSL"/>
    <property type="match status" value="1"/>
</dbReference>
<keyword evidence="3 6" id="KW-0677">Repeat</keyword>
<evidence type="ECO:0000256" key="4">
    <source>
        <dbReference type="ARBA" id="ARBA00023157"/>
    </source>
</evidence>
<keyword evidence="6" id="KW-0812">Transmembrane</keyword>
<dbReference type="GO" id="GO:0016020">
    <property type="term" value="C:membrane"/>
    <property type="evidence" value="ECO:0007669"/>
    <property type="project" value="UniProtKB-SubCell"/>
</dbReference>
<dbReference type="InterPro" id="IPR001774">
    <property type="entry name" value="DSL"/>
</dbReference>
<evidence type="ECO:0000256" key="3">
    <source>
        <dbReference type="ARBA" id="ARBA00022737"/>
    </source>
</evidence>
<feature type="chain" id="PRO_5002336235" description="Delta-like protein" evidence="7">
    <location>
        <begin position="19"/>
        <end position="201"/>
    </location>
</feature>
<feature type="disulfide bond" evidence="5">
    <location>
        <begin position="137"/>
        <end position="146"/>
    </location>
</feature>
<dbReference type="EMBL" id="KN716227">
    <property type="protein sequence ID" value="KJH49667.1"/>
    <property type="molecule type" value="Genomic_DNA"/>
</dbReference>
<dbReference type="Gene3D" id="2.10.25.140">
    <property type="match status" value="1"/>
</dbReference>
<keyword evidence="4 5" id="KW-1015">Disulfide bond</keyword>
<dbReference type="Proteomes" id="UP000053766">
    <property type="component" value="Unassembled WGS sequence"/>
</dbReference>
<evidence type="ECO:0000256" key="7">
    <source>
        <dbReference type="SAM" id="SignalP"/>
    </source>
</evidence>
<dbReference type="OrthoDB" id="283575at2759"/>
<evidence type="ECO:0000259" key="8">
    <source>
        <dbReference type="PROSITE" id="PS51051"/>
    </source>
</evidence>
<keyword evidence="10" id="KW-1185">Reference proteome</keyword>
<keyword evidence="2 6" id="KW-0245">EGF-like domain</keyword>
<gene>
    <name evidence="9" type="ORF">DICVIV_04213</name>
</gene>
<keyword evidence="6" id="KW-1133">Transmembrane helix</keyword>
<evidence type="ECO:0000313" key="10">
    <source>
        <dbReference type="Proteomes" id="UP000053766"/>
    </source>
</evidence>
<evidence type="ECO:0000256" key="5">
    <source>
        <dbReference type="PROSITE-ProRule" id="PRU00377"/>
    </source>
</evidence>
<keyword evidence="6 7" id="KW-0732">Signal</keyword>
<dbReference type="AlphaFoldDB" id="A0A0D8Y0J5"/>
<comment type="caution">
    <text evidence="5">Lacks conserved residue(s) required for the propagation of feature annotation.</text>
</comment>
<comment type="function">
    <text evidence="6">Putative Notch ligand involved in the mediation of Notch signaling.</text>
</comment>
<dbReference type="FunFam" id="2.10.25.140:FF:000002">
    <property type="entry name" value="Delta-like protein"/>
    <property type="match status" value="1"/>
</dbReference>
<dbReference type="STRING" id="29172.A0A0D8Y0J5"/>
<evidence type="ECO:0000313" key="9">
    <source>
        <dbReference type="EMBL" id="KJH49667.1"/>
    </source>
</evidence>
<protein>
    <recommendedName>
        <fullName evidence="6">Delta-like protein</fullName>
    </recommendedName>
</protein>
<keyword evidence="6" id="KW-0472">Membrane</keyword>
<sequence>MLLLKLIVLITLHLITNANLFNSGTFMIRFSSMKSLQIRYCFTELPYHYPGTSDTECLKSGYMKVMNHTETILELRLSNITSDHMTVAFNISDRNEGERPNEDQLKNLSYRVVIDGSLPTQRIAVTTGLIIDFSTICNRPFYGLMCAQYCVDEVDDHHVCDRNGKKVCLSGWTGSDCTTPLLSLMLSNRLIQFEVDLPTCS</sequence>
<dbReference type="SMART" id="SM00051">
    <property type="entry name" value="DSL"/>
    <property type="match status" value="1"/>
</dbReference>
<name>A0A0D8Y0J5_DICVI</name>
<feature type="domain" description="DSL" evidence="8">
    <location>
        <begin position="135"/>
        <end position="177"/>
    </location>
</feature>
<evidence type="ECO:0000256" key="2">
    <source>
        <dbReference type="ARBA" id="ARBA00022536"/>
    </source>
</evidence>
<reference evidence="9 10" key="1">
    <citation type="submission" date="2013-11" db="EMBL/GenBank/DDBJ databases">
        <title>Draft genome of the bovine lungworm Dictyocaulus viviparus.</title>
        <authorList>
            <person name="Mitreva M."/>
        </authorList>
    </citation>
    <scope>NUCLEOTIDE SEQUENCE [LARGE SCALE GENOMIC DNA]</scope>
    <source>
        <strain evidence="9 10">HannoverDv2000</strain>
    </source>
</reference>